<dbReference type="SUPFAM" id="SSF56112">
    <property type="entry name" value="Protein kinase-like (PK-like)"/>
    <property type="match status" value="1"/>
</dbReference>
<organism evidence="1 2">
    <name type="scientific">Trichlorobacter ammonificans</name>
    <dbReference type="NCBI Taxonomy" id="2916410"/>
    <lineage>
        <taxon>Bacteria</taxon>
        <taxon>Pseudomonadati</taxon>
        <taxon>Thermodesulfobacteriota</taxon>
        <taxon>Desulfuromonadia</taxon>
        <taxon>Geobacterales</taxon>
        <taxon>Geobacteraceae</taxon>
        <taxon>Trichlorobacter</taxon>
    </lineage>
</organism>
<dbReference type="RefSeq" id="WP_305731792.1">
    <property type="nucleotide sequence ID" value="NZ_OW150024.1"/>
</dbReference>
<gene>
    <name evidence="1" type="ORF">GEAMG1_1111</name>
</gene>
<evidence type="ECO:0000313" key="1">
    <source>
        <dbReference type="EMBL" id="CAH2030925.1"/>
    </source>
</evidence>
<dbReference type="Gene3D" id="3.40.50.300">
    <property type="entry name" value="P-loop containing nucleotide triphosphate hydrolases"/>
    <property type="match status" value="1"/>
</dbReference>
<sequence>MTAEQIRQLLSAEPYPESTGTVTMSQTHISFLFFTDRHVYKIKKGINLGFLDFSTLAKRYFYCCEEVRLNRRLSPEIYLGVVAVTEEDDGRLRFEGTGKVVEYAVKMVRMPEERIMARLLERGAVTVEQIDRLARLVAGFHAEAASDAHISAYGSPEVIRQNWQENLEQTRTYIGRTITDQDHRLIAARVMAGLEAGRELLEERVRRGYVRECDGDLHSENICLDDVIHIFDCIEFNERFRCSDTAADIAFLMMDLENRGRRDLAQRFLEQYRQESGDEGCRQVLPLYLANRAFIRGKVESIRLDDPFFSASEKEEAAGRACRFFRLARGYLLRQELPLTLFITSAVSGCGKTALAGELALQLGIAHCSSDIERKRLAGIPSDQWGGAIYGSGWNRATYAALGDAAAAELAAGRSAIVDATFIRRADREPFADLARRYGAAFRILQLTCPDQVARNRIEARRAAGGSTSDATVTVYEQQRALLEPPRSDEGIIVPLDADETPTAMVDRVLEEIGLLEKMQMPEFFCIQTEKSVLG</sequence>
<protein>
    <submittedName>
        <fullName evidence="1">APH domain-containing protein</fullName>
    </submittedName>
</protein>
<proteinExistence type="predicted"/>
<dbReference type="InterPro" id="IPR027417">
    <property type="entry name" value="P-loop_NTPase"/>
</dbReference>
<dbReference type="Proteomes" id="UP001295463">
    <property type="component" value="Chromosome"/>
</dbReference>
<dbReference type="PANTHER" id="PTHR43883:SF1">
    <property type="entry name" value="GLUCONOKINASE"/>
    <property type="match status" value="1"/>
</dbReference>
<dbReference type="PANTHER" id="PTHR43883">
    <property type="entry name" value="SLR0207 PROTEIN"/>
    <property type="match status" value="1"/>
</dbReference>
<dbReference type="SUPFAM" id="SSF52540">
    <property type="entry name" value="P-loop containing nucleoside triphosphate hydrolases"/>
    <property type="match status" value="1"/>
</dbReference>
<dbReference type="Pfam" id="PF13671">
    <property type="entry name" value="AAA_33"/>
    <property type="match status" value="1"/>
</dbReference>
<reference evidence="1 2" key="1">
    <citation type="submission" date="2022-03" db="EMBL/GenBank/DDBJ databases">
        <authorList>
            <person name="Koch H."/>
        </authorList>
    </citation>
    <scope>NUCLEOTIDE SEQUENCE [LARGE SCALE GENOMIC DNA]</scope>
    <source>
        <strain evidence="1 2">G1</strain>
    </source>
</reference>
<dbReference type="EMBL" id="OW150024">
    <property type="protein sequence ID" value="CAH2030925.1"/>
    <property type="molecule type" value="Genomic_DNA"/>
</dbReference>
<dbReference type="InterPro" id="IPR052732">
    <property type="entry name" value="Cell-binding_unc_protein"/>
</dbReference>
<keyword evidence="2" id="KW-1185">Reference proteome</keyword>
<name>A0ABM9D8N7_9BACT</name>
<accession>A0ABM9D8N7</accession>
<evidence type="ECO:0000313" key="2">
    <source>
        <dbReference type="Proteomes" id="UP001295463"/>
    </source>
</evidence>
<dbReference type="InterPro" id="IPR011009">
    <property type="entry name" value="Kinase-like_dom_sf"/>
</dbReference>